<accession>A0ABZ2IXW0</accession>
<dbReference type="CDD" id="cd06225">
    <property type="entry name" value="HAMP"/>
    <property type="match status" value="1"/>
</dbReference>
<keyword evidence="2" id="KW-0472">Membrane</keyword>
<keyword evidence="5" id="KW-1185">Reference proteome</keyword>
<dbReference type="InterPro" id="IPR001932">
    <property type="entry name" value="PPM-type_phosphatase-like_dom"/>
</dbReference>
<dbReference type="PANTHER" id="PTHR43156:SF2">
    <property type="entry name" value="STAGE II SPORULATION PROTEIN E"/>
    <property type="match status" value="1"/>
</dbReference>
<dbReference type="InterPro" id="IPR036457">
    <property type="entry name" value="PPM-type-like_dom_sf"/>
</dbReference>
<dbReference type="PROSITE" id="PS50885">
    <property type="entry name" value="HAMP"/>
    <property type="match status" value="1"/>
</dbReference>
<feature type="transmembrane region" description="Helical" evidence="2">
    <location>
        <begin position="198"/>
        <end position="221"/>
    </location>
</feature>
<dbReference type="Pfam" id="PF07228">
    <property type="entry name" value="SpoIIE"/>
    <property type="match status" value="1"/>
</dbReference>
<sequence>MQTEPVMPAWRPFLYYALAVIGGAVYGGQVCPFMDRLPAWELGLVLLGPLALAWGVRPGLQRRRVDRARPLRQSLRQFQLELSLFVLAGLGAAVILRVLYGFPLLLSGSKLVLGIFTVGLFAGLDMALARERLVIRRALSGDASYVPPNRLITMTRKFSLVAILILLLSTAIILLVIIRDLGWLATQELNLDTLGMLGRSVLVEILFVMGFLILMVVNLVVSYARNMRMIFDTQTGVLENVSRGDLSRRVPVTTSDELGVIAGHTNTMIAGLREGMHMREGLKIAHEVQQHFLPRKAPEMPGLDIAGASLFSDETGGDFFDFIECDPDGCGRLAVAVGDVSGHGIGAALLMTAGRAVIRQNATTPGSTAGSVRRTNRHLSRDIGDTGRFMTLFLMVMDPAEERITWVNAGQQPPQFYDPATDAFTELKGEDIPLGVEPDWDYHERSMDMPGPGQILCICTDGVWEAHNPDGTMFGVDRLRGLIRDNRDRSAQQILSAISGQVVEFAGTGRLEDDLTLVVVKGVARRQVRPGAAFSTST</sequence>
<gene>
    <name evidence="4" type="ORF">V8V93_04710</name>
</gene>
<dbReference type="Pfam" id="PF20970">
    <property type="entry name" value="MASE10"/>
    <property type="match status" value="1"/>
</dbReference>
<dbReference type="SUPFAM" id="SSF158472">
    <property type="entry name" value="HAMP domain-like"/>
    <property type="match status" value="1"/>
</dbReference>
<dbReference type="RefSeq" id="WP_338669207.1">
    <property type="nucleotide sequence ID" value="NZ_CP146609.1"/>
</dbReference>
<keyword evidence="2" id="KW-0812">Transmembrane</keyword>
<feature type="transmembrane region" description="Helical" evidence="2">
    <location>
        <begin position="12"/>
        <end position="30"/>
    </location>
</feature>
<proteinExistence type="predicted"/>
<feature type="transmembrane region" description="Helical" evidence="2">
    <location>
        <begin position="111"/>
        <end position="129"/>
    </location>
</feature>
<feature type="domain" description="HAMP" evidence="3">
    <location>
        <begin position="225"/>
        <end position="277"/>
    </location>
</feature>
<dbReference type="InterPro" id="IPR003660">
    <property type="entry name" value="HAMP_dom"/>
</dbReference>
<name>A0ABZ2IXW0_9BACT</name>
<protein>
    <submittedName>
        <fullName evidence="4">SpoIIE family protein phosphatase</fullName>
    </submittedName>
</protein>
<evidence type="ECO:0000256" key="2">
    <source>
        <dbReference type="SAM" id="Phobius"/>
    </source>
</evidence>
<dbReference type="Proteomes" id="UP001385389">
    <property type="component" value="Chromosome"/>
</dbReference>
<evidence type="ECO:0000259" key="3">
    <source>
        <dbReference type="PROSITE" id="PS50885"/>
    </source>
</evidence>
<reference evidence="4 5" key="1">
    <citation type="submission" date="2024-03" db="EMBL/GenBank/DDBJ databases">
        <title>Phenotype and Genome Characterization of a Sulfate-Reducing Bacterium Pseudodesulfovibrio sp. strain 5S69, isolated from Petroleum Reservoir in Tatarstan (Russia).</title>
        <authorList>
            <person name="Bidzhieva S.K."/>
            <person name="Kadnikov V."/>
            <person name="Tourova T.P."/>
            <person name="Samigullina S.R."/>
            <person name="Sokolova D.S."/>
            <person name="Poltaraus A.B."/>
            <person name="Avtukh A.N."/>
            <person name="Tereshina V.M."/>
            <person name="Mardanov A.V."/>
            <person name="Nazina T.N."/>
        </authorList>
    </citation>
    <scope>NUCLEOTIDE SEQUENCE [LARGE SCALE GENOMIC DNA]</scope>
    <source>
        <strain evidence="4 5">5S69</strain>
    </source>
</reference>
<feature type="transmembrane region" description="Helical" evidence="2">
    <location>
        <begin position="42"/>
        <end position="60"/>
    </location>
</feature>
<organism evidence="4 5">
    <name type="scientific">Pseudodesulfovibrio methanolicus</name>
    <dbReference type="NCBI Taxonomy" id="3126690"/>
    <lineage>
        <taxon>Bacteria</taxon>
        <taxon>Pseudomonadati</taxon>
        <taxon>Thermodesulfobacteriota</taxon>
        <taxon>Desulfovibrionia</taxon>
        <taxon>Desulfovibrionales</taxon>
        <taxon>Desulfovibrionaceae</taxon>
    </lineage>
</organism>
<dbReference type="InterPro" id="IPR052016">
    <property type="entry name" value="Bact_Sigma-Reg"/>
</dbReference>
<evidence type="ECO:0000313" key="4">
    <source>
        <dbReference type="EMBL" id="WWX23510.1"/>
    </source>
</evidence>
<dbReference type="PANTHER" id="PTHR43156">
    <property type="entry name" value="STAGE II SPORULATION PROTEIN E-RELATED"/>
    <property type="match status" value="1"/>
</dbReference>
<dbReference type="EMBL" id="CP146609">
    <property type="protein sequence ID" value="WWX23510.1"/>
    <property type="molecule type" value="Genomic_DNA"/>
</dbReference>
<dbReference type="InterPro" id="IPR048440">
    <property type="entry name" value="MASE10"/>
</dbReference>
<evidence type="ECO:0000256" key="1">
    <source>
        <dbReference type="ARBA" id="ARBA00022801"/>
    </source>
</evidence>
<keyword evidence="2" id="KW-1133">Transmembrane helix</keyword>
<dbReference type="SUPFAM" id="SSF81606">
    <property type="entry name" value="PP2C-like"/>
    <property type="match status" value="1"/>
</dbReference>
<feature type="transmembrane region" description="Helical" evidence="2">
    <location>
        <begin position="158"/>
        <end position="178"/>
    </location>
</feature>
<evidence type="ECO:0000313" key="5">
    <source>
        <dbReference type="Proteomes" id="UP001385389"/>
    </source>
</evidence>
<feature type="transmembrane region" description="Helical" evidence="2">
    <location>
        <begin position="80"/>
        <end position="99"/>
    </location>
</feature>
<dbReference type="SMART" id="SM00331">
    <property type="entry name" value="PP2C_SIG"/>
    <property type="match status" value="1"/>
</dbReference>
<dbReference type="Gene3D" id="6.10.340.10">
    <property type="match status" value="1"/>
</dbReference>
<keyword evidence="1" id="KW-0378">Hydrolase</keyword>
<dbReference type="Gene3D" id="3.60.40.10">
    <property type="entry name" value="PPM-type phosphatase domain"/>
    <property type="match status" value="1"/>
</dbReference>